<evidence type="ECO:0000313" key="10">
    <source>
        <dbReference type="EMBL" id="PZO99707.1"/>
    </source>
</evidence>
<dbReference type="CDD" id="cd07011">
    <property type="entry name" value="cupin_PMI_type_I_N"/>
    <property type="match status" value="1"/>
</dbReference>
<evidence type="ECO:0000256" key="7">
    <source>
        <dbReference type="PIRSR" id="PIRSR001480-1"/>
    </source>
</evidence>
<dbReference type="NCBIfam" id="TIGR00218">
    <property type="entry name" value="manA"/>
    <property type="match status" value="1"/>
</dbReference>
<organism evidence="10 11">
    <name type="scientific">Corynebacterium urealyticum</name>
    <dbReference type="NCBI Taxonomy" id="43771"/>
    <lineage>
        <taxon>Bacteria</taxon>
        <taxon>Bacillati</taxon>
        <taxon>Actinomycetota</taxon>
        <taxon>Actinomycetes</taxon>
        <taxon>Mycobacteriales</taxon>
        <taxon>Corynebacteriaceae</taxon>
        <taxon>Corynebacterium</taxon>
    </lineage>
</organism>
<keyword evidence="6 10" id="KW-0413">Isomerase</keyword>
<dbReference type="Pfam" id="PF20511">
    <property type="entry name" value="PMI_typeI_cat"/>
    <property type="match status" value="1"/>
</dbReference>
<dbReference type="InterPro" id="IPR014710">
    <property type="entry name" value="RmlC-like_jellyroll"/>
</dbReference>
<dbReference type="SUPFAM" id="SSF51182">
    <property type="entry name" value="RmlC-like cupins"/>
    <property type="match status" value="1"/>
</dbReference>
<evidence type="ECO:0000256" key="3">
    <source>
        <dbReference type="ARBA" id="ARBA00011956"/>
    </source>
</evidence>
<dbReference type="Gene3D" id="2.60.120.10">
    <property type="entry name" value="Jelly Rolls"/>
    <property type="match status" value="2"/>
</dbReference>
<keyword evidence="4 8" id="KW-0479">Metal-binding</keyword>
<evidence type="ECO:0000256" key="2">
    <source>
        <dbReference type="ARBA" id="ARBA00010772"/>
    </source>
</evidence>
<dbReference type="GO" id="GO:0005975">
    <property type="term" value="P:carbohydrate metabolic process"/>
    <property type="evidence" value="ECO:0007669"/>
    <property type="project" value="InterPro"/>
</dbReference>
<feature type="domain" description="Phosphomannose isomerase type I catalytic" evidence="9">
    <location>
        <begin position="3"/>
        <end position="152"/>
    </location>
</feature>
<dbReference type="PANTHER" id="PTHR10309:SF0">
    <property type="entry name" value="MANNOSE-6-PHOSPHATE ISOMERASE"/>
    <property type="match status" value="1"/>
</dbReference>
<comment type="similarity">
    <text evidence="2">Belongs to the mannose-6-phosphate isomerase type 1 family.</text>
</comment>
<feature type="binding site" evidence="8">
    <location>
        <position position="135"/>
    </location>
    <ligand>
        <name>Zn(2+)</name>
        <dbReference type="ChEBI" id="CHEBI:29105"/>
    </ligand>
</feature>
<gene>
    <name evidence="10" type="primary">manA</name>
    <name evidence="10" type="ORF">DI609_07745</name>
</gene>
<feature type="binding site" evidence="8">
    <location>
        <position position="275"/>
    </location>
    <ligand>
        <name>Zn(2+)</name>
        <dbReference type="ChEBI" id="CHEBI:29105"/>
    </ligand>
</feature>
<dbReference type="InterPro" id="IPR046457">
    <property type="entry name" value="PMI_typeI_cat"/>
</dbReference>
<dbReference type="PIRSF" id="PIRSF001480">
    <property type="entry name" value="Mannose-6-phosphate_isomerase"/>
    <property type="match status" value="1"/>
</dbReference>
<sequence>MYLLKGNIHSFEWGSTELLAGVMGRPSPTPEREAEAWFGAHPGGPSEILAGPSGAGSGLPHDLAEAISQDPAGQLGPDLAELPFLVKLLAADKALSIQAHPSKAQAEAGFAAENAAGLPAGDPTRNYQDKNHKPELLVALTEFHALAGFRPVAQTVELLRELDVPELAPQCEALAATLPGTEGSAARVTESAALREVLGEWLSLSPADAEKRVAALLQRCEPLCGEPGVLGEAARTVVELQRDYPSDPGILVALLLNRVSLRPGEAVFLAAGQLHAYLKGMGVEVMANSNNVLRGGLTAKHMDVAELLNILDASPLAEPRCEVFADGDRATAEYRTPVADFRVRTLRPGASMVVEEPAVVLAAGGELTVTSATQELPVASGSAVWVGAADGRVSVTARGEGTRESEFDATGFIVTVGDATALD</sequence>
<dbReference type="InterPro" id="IPR001250">
    <property type="entry name" value="Man6P_Isoase-1"/>
</dbReference>
<dbReference type="Proteomes" id="UP000249451">
    <property type="component" value="Unassembled WGS sequence"/>
</dbReference>
<dbReference type="InterPro" id="IPR016305">
    <property type="entry name" value="Mannose-6-P_Isomerase"/>
</dbReference>
<dbReference type="AlphaFoldDB" id="A0A2W5B2M5"/>
<feature type="binding site" evidence="8">
    <location>
        <position position="98"/>
    </location>
    <ligand>
        <name>Zn(2+)</name>
        <dbReference type="ChEBI" id="CHEBI:29105"/>
    </ligand>
</feature>
<comment type="cofactor">
    <cofactor evidence="8">
        <name>Zn(2+)</name>
        <dbReference type="ChEBI" id="CHEBI:29105"/>
    </cofactor>
    <text evidence="8">Binds 1 zinc ion per subunit.</text>
</comment>
<dbReference type="PANTHER" id="PTHR10309">
    <property type="entry name" value="MANNOSE-6-PHOSPHATE ISOMERASE"/>
    <property type="match status" value="1"/>
</dbReference>
<dbReference type="InterPro" id="IPR018050">
    <property type="entry name" value="Pmannose_isomerase-type1_CS"/>
</dbReference>
<name>A0A2W5B2M5_9CORY</name>
<comment type="catalytic activity">
    <reaction evidence="1">
        <text>D-mannose 6-phosphate = D-fructose 6-phosphate</text>
        <dbReference type="Rhea" id="RHEA:12356"/>
        <dbReference type="ChEBI" id="CHEBI:58735"/>
        <dbReference type="ChEBI" id="CHEBI:61527"/>
        <dbReference type="EC" id="5.3.1.8"/>
    </reaction>
</comment>
<dbReference type="GO" id="GO:0005829">
    <property type="term" value="C:cytosol"/>
    <property type="evidence" value="ECO:0007669"/>
    <property type="project" value="TreeGrafter"/>
</dbReference>
<evidence type="ECO:0000259" key="9">
    <source>
        <dbReference type="Pfam" id="PF20511"/>
    </source>
</evidence>
<evidence type="ECO:0000256" key="8">
    <source>
        <dbReference type="PIRSR" id="PIRSR001480-2"/>
    </source>
</evidence>
<comment type="caution">
    <text evidence="10">The sequence shown here is derived from an EMBL/GenBank/DDBJ whole genome shotgun (WGS) entry which is preliminary data.</text>
</comment>
<accession>A0A2W5B2M5</accession>
<proteinExistence type="inferred from homology"/>
<evidence type="ECO:0000313" key="11">
    <source>
        <dbReference type="Proteomes" id="UP000249451"/>
    </source>
</evidence>
<dbReference type="GO" id="GO:0008270">
    <property type="term" value="F:zinc ion binding"/>
    <property type="evidence" value="ECO:0007669"/>
    <property type="project" value="InterPro"/>
</dbReference>
<evidence type="ECO:0000256" key="1">
    <source>
        <dbReference type="ARBA" id="ARBA00000757"/>
    </source>
</evidence>
<dbReference type="InterPro" id="IPR011051">
    <property type="entry name" value="RmlC_Cupin_sf"/>
</dbReference>
<keyword evidence="5 8" id="KW-0862">Zinc</keyword>
<feature type="active site" evidence="7">
    <location>
        <position position="294"/>
    </location>
</feature>
<feature type="binding site" evidence="8">
    <location>
        <position position="100"/>
    </location>
    <ligand>
        <name>Zn(2+)</name>
        <dbReference type="ChEBI" id="CHEBI:29105"/>
    </ligand>
</feature>
<evidence type="ECO:0000256" key="6">
    <source>
        <dbReference type="ARBA" id="ARBA00023235"/>
    </source>
</evidence>
<dbReference type="EMBL" id="QFNY01000177">
    <property type="protein sequence ID" value="PZO99707.1"/>
    <property type="molecule type" value="Genomic_DNA"/>
</dbReference>
<dbReference type="PROSITE" id="PS00965">
    <property type="entry name" value="PMI_I_1"/>
    <property type="match status" value="1"/>
</dbReference>
<dbReference type="GO" id="GO:0009298">
    <property type="term" value="P:GDP-mannose biosynthetic process"/>
    <property type="evidence" value="ECO:0007669"/>
    <property type="project" value="InterPro"/>
</dbReference>
<dbReference type="Gene3D" id="1.10.441.10">
    <property type="entry name" value="Phosphomannose Isomerase, domain 2"/>
    <property type="match status" value="1"/>
</dbReference>
<dbReference type="GO" id="GO:0004476">
    <property type="term" value="F:mannose-6-phosphate isomerase activity"/>
    <property type="evidence" value="ECO:0007669"/>
    <property type="project" value="UniProtKB-EC"/>
</dbReference>
<evidence type="ECO:0000256" key="5">
    <source>
        <dbReference type="ARBA" id="ARBA00022833"/>
    </source>
</evidence>
<dbReference type="EC" id="5.3.1.8" evidence="3"/>
<evidence type="ECO:0000256" key="4">
    <source>
        <dbReference type="ARBA" id="ARBA00022723"/>
    </source>
</evidence>
<reference evidence="10 11" key="1">
    <citation type="submission" date="2017-11" db="EMBL/GenBank/DDBJ databases">
        <title>Infants hospitalized years apart are colonized by the same room-sourced microbial strains.</title>
        <authorList>
            <person name="Brooks B."/>
            <person name="Olm M.R."/>
            <person name="Firek B.A."/>
            <person name="Baker R."/>
            <person name="Thomas B.C."/>
            <person name="Morowitz M.J."/>
            <person name="Banfield J.F."/>
        </authorList>
    </citation>
    <scope>NUCLEOTIDE SEQUENCE [LARGE SCALE GENOMIC DNA]</scope>
    <source>
        <strain evidence="10">S2_012_000_R3_87</strain>
    </source>
</reference>
<protein>
    <recommendedName>
        <fullName evidence="3">mannose-6-phosphate isomerase</fullName>
        <ecNumber evidence="3">5.3.1.8</ecNumber>
    </recommendedName>
</protein>
<dbReference type="PRINTS" id="PR00714">
    <property type="entry name" value="MAN6PISMRASE"/>
</dbReference>